<dbReference type="Pfam" id="PF16193">
    <property type="entry name" value="AAA_assoc_2"/>
    <property type="match status" value="1"/>
</dbReference>
<evidence type="ECO:0000259" key="4">
    <source>
        <dbReference type="SMART" id="SM00382"/>
    </source>
</evidence>
<dbReference type="InterPro" id="IPR051314">
    <property type="entry name" value="AAA_ATPase_RarA/MGS1/WRNIP1"/>
</dbReference>
<sequence>MIGLSERLRPKNFEEIVGQKHLFGNKAILRVAIESGELFPAIFYGPPGCGKTTSLELIKKYTDYEVYHLNGAFTTVSEVKKLIEYARSVKNYKKILIFMDEIHRFNKKQQDIFLPGIEEGDYILIGATTENPYKMLNEALLSRAMVLAFKRLSNSDIKKILNKAVDLENIELNENVEEFIINVSHGDARFAINLYEVLSNIARSQNKRKIDEEILQLYTGEEKFSYKKSDHYNLISAFIKSIRGSDPDAALYYLSRMLVGGEDPRFIARRLIILASEDIGLADPTALLVATSTAYAVDYVGMPECVINLSECVIYLALAPKSNTSYIAINKAMEVARKTTDLKVPRHLLNIPDSGYQYPHDFGGFVKTRYLPPEILNEKFYIPKPIGKEKKLKEILNSLWKGIKNYNSSSQKKDE</sequence>
<evidence type="ECO:0000313" key="6">
    <source>
        <dbReference type="Proteomes" id="UP000671862"/>
    </source>
</evidence>
<name>A0ABX7S6A1_9BACT</name>
<keyword evidence="6" id="KW-1185">Reference proteome</keyword>
<dbReference type="EMBL" id="CP071446">
    <property type="protein sequence ID" value="QTA37356.1"/>
    <property type="molecule type" value="Genomic_DNA"/>
</dbReference>
<evidence type="ECO:0000256" key="3">
    <source>
        <dbReference type="ARBA" id="ARBA00022840"/>
    </source>
</evidence>
<dbReference type="SUPFAM" id="SSF48019">
    <property type="entry name" value="post-AAA+ oligomerization domain-like"/>
    <property type="match status" value="1"/>
</dbReference>
<dbReference type="Gene3D" id="1.20.272.10">
    <property type="match status" value="1"/>
</dbReference>
<dbReference type="Pfam" id="PF00004">
    <property type="entry name" value="AAA"/>
    <property type="match status" value="1"/>
</dbReference>
<dbReference type="PANTHER" id="PTHR13779:SF7">
    <property type="entry name" value="ATPASE WRNIP1"/>
    <property type="match status" value="1"/>
</dbReference>
<dbReference type="InterPro" id="IPR008921">
    <property type="entry name" value="DNA_pol3_clamp-load_cplx_C"/>
</dbReference>
<dbReference type="RefSeq" id="WP_207566081.1">
    <property type="nucleotide sequence ID" value="NZ_CP071446.1"/>
</dbReference>
<dbReference type="InterPro" id="IPR027417">
    <property type="entry name" value="P-loop_NTPase"/>
</dbReference>
<accession>A0ABX7S6A1</accession>
<protein>
    <submittedName>
        <fullName evidence="5">Replication-associated recombination protein A</fullName>
    </submittedName>
</protein>
<dbReference type="PANTHER" id="PTHR13779">
    <property type="entry name" value="WERNER HELICASE-INTERACTING PROTEIN 1 FAMILY MEMBER"/>
    <property type="match status" value="1"/>
</dbReference>
<gene>
    <name evidence="5" type="ORF">JYK00_06335</name>
</gene>
<keyword evidence="3" id="KW-0067">ATP-binding</keyword>
<comment type="similarity">
    <text evidence="1">Belongs to the AAA ATPase family. RarA/MGS1/WRNIP1 subfamily.</text>
</comment>
<dbReference type="InterPro" id="IPR003959">
    <property type="entry name" value="ATPase_AAA_core"/>
</dbReference>
<organism evidence="5 6">
    <name type="scientific">Thermosipho ferrireducens</name>
    <dbReference type="NCBI Taxonomy" id="2571116"/>
    <lineage>
        <taxon>Bacteria</taxon>
        <taxon>Thermotogati</taxon>
        <taxon>Thermotogota</taxon>
        <taxon>Thermotogae</taxon>
        <taxon>Thermotogales</taxon>
        <taxon>Fervidobacteriaceae</taxon>
        <taxon>Thermosipho</taxon>
    </lineage>
</organism>
<dbReference type="InterPro" id="IPR032423">
    <property type="entry name" value="AAA_assoc_2"/>
</dbReference>
<dbReference type="Gene3D" id="1.10.3710.10">
    <property type="entry name" value="DNA polymerase III clamp loader subunits, C-terminal domain"/>
    <property type="match status" value="1"/>
</dbReference>
<feature type="domain" description="AAA+ ATPase" evidence="4">
    <location>
        <begin position="37"/>
        <end position="153"/>
    </location>
</feature>
<dbReference type="InterPro" id="IPR003593">
    <property type="entry name" value="AAA+_ATPase"/>
</dbReference>
<reference evidence="5 6" key="1">
    <citation type="submission" date="2021-03" db="EMBL/GenBank/DDBJ databases">
        <title>Thermosipho ferrireducens sp.nov., an anaerobic thermophilic iron-reducing bacterium isolated from a deep-sea hydrothermal sulfide deposits.</title>
        <authorList>
            <person name="Zeng X."/>
            <person name="Chen Y."/>
            <person name="Shao Z."/>
        </authorList>
    </citation>
    <scope>NUCLEOTIDE SEQUENCE [LARGE SCALE GENOMIC DNA]</scope>
    <source>
        <strain evidence="5 6">JL129W03</strain>
    </source>
</reference>
<dbReference type="Gene3D" id="3.40.50.300">
    <property type="entry name" value="P-loop containing nucleotide triphosphate hydrolases"/>
    <property type="match status" value="1"/>
</dbReference>
<dbReference type="SMART" id="SM00382">
    <property type="entry name" value="AAA"/>
    <property type="match status" value="1"/>
</dbReference>
<keyword evidence="2" id="KW-0547">Nucleotide-binding</keyword>
<dbReference type="SUPFAM" id="SSF52540">
    <property type="entry name" value="P-loop containing nucleoside triphosphate hydrolases"/>
    <property type="match status" value="1"/>
</dbReference>
<evidence type="ECO:0000256" key="1">
    <source>
        <dbReference type="ARBA" id="ARBA00008959"/>
    </source>
</evidence>
<dbReference type="Pfam" id="PF12002">
    <property type="entry name" value="MgsA_C"/>
    <property type="match status" value="1"/>
</dbReference>
<dbReference type="InterPro" id="IPR021886">
    <property type="entry name" value="MgsA_C"/>
</dbReference>
<dbReference type="Proteomes" id="UP000671862">
    <property type="component" value="Chromosome"/>
</dbReference>
<evidence type="ECO:0000313" key="5">
    <source>
        <dbReference type="EMBL" id="QTA37356.1"/>
    </source>
</evidence>
<dbReference type="CDD" id="cd00009">
    <property type="entry name" value="AAA"/>
    <property type="match status" value="1"/>
</dbReference>
<dbReference type="CDD" id="cd18139">
    <property type="entry name" value="HLD_clamp_RarA"/>
    <property type="match status" value="1"/>
</dbReference>
<proteinExistence type="inferred from homology"/>
<dbReference type="Gene3D" id="1.10.8.60">
    <property type="match status" value="1"/>
</dbReference>
<evidence type="ECO:0000256" key="2">
    <source>
        <dbReference type="ARBA" id="ARBA00022741"/>
    </source>
</evidence>